<dbReference type="SUPFAM" id="SSF88946">
    <property type="entry name" value="Sigma2 domain of RNA polymerase sigma factors"/>
    <property type="match status" value="1"/>
</dbReference>
<dbReference type="EMBL" id="JAOVZR010000001">
    <property type="protein sequence ID" value="MCY0148966.1"/>
    <property type="molecule type" value="Genomic_DNA"/>
</dbReference>
<dbReference type="PANTHER" id="PTHR43133:SF62">
    <property type="entry name" value="RNA POLYMERASE SIGMA FACTOR SIGZ"/>
    <property type="match status" value="1"/>
</dbReference>
<dbReference type="InterPro" id="IPR013325">
    <property type="entry name" value="RNA_pol_sigma_r2"/>
</dbReference>
<keyword evidence="9" id="KW-1185">Reference proteome</keyword>
<sequence>MSNNLKQRFAQLVEAVAVRRDQQAFAELFDYFAPRLKSYLQRLGMEPSQAEEMTQEVMIVLWHKAAMFDPSKASLSTWLFRVARNRRIDALRRDRSDLLDPHDPALQPPPAEAADDIVEAEERDHLVRTAMLELPEEQVMLLQQAFFLGRSHSQIADETGLPLGTVKSRIRLAFSRLRRSLEQGDGDMTLH</sequence>
<evidence type="ECO:0000259" key="6">
    <source>
        <dbReference type="Pfam" id="PF04542"/>
    </source>
</evidence>
<keyword evidence="2" id="KW-0805">Transcription regulation</keyword>
<organism evidence="8 9">
    <name type="scientific">Hoeflea algicola</name>
    <dbReference type="NCBI Taxonomy" id="2983763"/>
    <lineage>
        <taxon>Bacteria</taxon>
        <taxon>Pseudomonadati</taxon>
        <taxon>Pseudomonadota</taxon>
        <taxon>Alphaproteobacteria</taxon>
        <taxon>Hyphomicrobiales</taxon>
        <taxon>Rhizobiaceae</taxon>
        <taxon>Hoeflea</taxon>
    </lineage>
</organism>
<dbReference type="InterPro" id="IPR039425">
    <property type="entry name" value="RNA_pol_sigma-70-like"/>
</dbReference>
<evidence type="ECO:0000259" key="7">
    <source>
        <dbReference type="Pfam" id="PF04545"/>
    </source>
</evidence>
<protein>
    <submittedName>
        <fullName evidence="8">Sigma-70 family RNA polymerase sigma factor</fullName>
    </submittedName>
</protein>
<evidence type="ECO:0000256" key="5">
    <source>
        <dbReference type="ARBA" id="ARBA00023163"/>
    </source>
</evidence>
<evidence type="ECO:0000256" key="4">
    <source>
        <dbReference type="ARBA" id="ARBA00023125"/>
    </source>
</evidence>
<keyword evidence="4" id="KW-0238">DNA-binding</keyword>
<dbReference type="Gene3D" id="1.10.1740.10">
    <property type="match status" value="1"/>
</dbReference>
<evidence type="ECO:0000256" key="1">
    <source>
        <dbReference type="ARBA" id="ARBA00010641"/>
    </source>
</evidence>
<proteinExistence type="inferred from homology"/>
<dbReference type="InterPro" id="IPR014284">
    <property type="entry name" value="RNA_pol_sigma-70_dom"/>
</dbReference>
<dbReference type="Pfam" id="PF04542">
    <property type="entry name" value="Sigma70_r2"/>
    <property type="match status" value="1"/>
</dbReference>
<feature type="domain" description="RNA polymerase sigma-70 region 4" evidence="7">
    <location>
        <begin position="130"/>
        <end position="178"/>
    </location>
</feature>
<evidence type="ECO:0000313" key="8">
    <source>
        <dbReference type="EMBL" id="MCY0148966.1"/>
    </source>
</evidence>
<gene>
    <name evidence="8" type="ORF">OEG84_14945</name>
</gene>
<dbReference type="NCBIfam" id="TIGR02937">
    <property type="entry name" value="sigma70-ECF"/>
    <property type="match status" value="1"/>
</dbReference>
<dbReference type="InterPro" id="IPR007630">
    <property type="entry name" value="RNA_pol_sigma70_r4"/>
</dbReference>
<reference evidence="8" key="1">
    <citation type="submission" date="2022-10" db="EMBL/GenBank/DDBJ databases">
        <title>Hoeflea sp. G2-23, isolated from marine algae.</title>
        <authorList>
            <person name="Kristyanto S."/>
            <person name="Kim J.M."/>
            <person name="Jeon C.O."/>
        </authorList>
    </citation>
    <scope>NUCLEOTIDE SEQUENCE</scope>
    <source>
        <strain evidence="8">G2-23</strain>
    </source>
</reference>
<dbReference type="InterPro" id="IPR013324">
    <property type="entry name" value="RNA_pol_sigma_r3/r4-like"/>
</dbReference>
<feature type="domain" description="RNA polymerase sigma-70 region 2" evidence="6">
    <location>
        <begin position="28"/>
        <end position="95"/>
    </location>
</feature>
<dbReference type="InterPro" id="IPR036388">
    <property type="entry name" value="WH-like_DNA-bd_sf"/>
</dbReference>
<dbReference type="InterPro" id="IPR007627">
    <property type="entry name" value="RNA_pol_sigma70_r2"/>
</dbReference>
<comment type="caution">
    <text evidence="8">The sequence shown here is derived from an EMBL/GenBank/DDBJ whole genome shotgun (WGS) entry which is preliminary data.</text>
</comment>
<dbReference type="SUPFAM" id="SSF88659">
    <property type="entry name" value="Sigma3 and sigma4 domains of RNA polymerase sigma factors"/>
    <property type="match status" value="1"/>
</dbReference>
<comment type="similarity">
    <text evidence="1">Belongs to the sigma-70 factor family. ECF subfamily.</text>
</comment>
<dbReference type="Pfam" id="PF04545">
    <property type="entry name" value="Sigma70_r4"/>
    <property type="match status" value="1"/>
</dbReference>
<keyword evidence="3" id="KW-0731">Sigma factor</keyword>
<dbReference type="CDD" id="cd06171">
    <property type="entry name" value="Sigma70_r4"/>
    <property type="match status" value="1"/>
</dbReference>
<keyword evidence="5" id="KW-0804">Transcription</keyword>
<evidence type="ECO:0000256" key="3">
    <source>
        <dbReference type="ARBA" id="ARBA00023082"/>
    </source>
</evidence>
<name>A0ABT3ZBE6_9HYPH</name>
<dbReference type="Proteomes" id="UP001073227">
    <property type="component" value="Unassembled WGS sequence"/>
</dbReference>
<dbReference type="RefSeq" id="WP_267654489.1">
    <property type="nucleotide sequence ID" value="NZ_JAOVZR010000001.1"/>
</dbReference>
<evidence type="ECO:0000256" key="2">
    <source>
        <dbReference type="ARBA" id="ARBA00023015"/>
    </source>
</evidence>
<accession>A0ABT3ZBE6</accession>
<dbReference type="PANTHER" id="PTHR43133">
    <property type="entry name" value="RNA POLYMERASE ECF-TYPE SIGMA FACTO"/>
    <property type="match status" value="1"/>
</dbReference>
<dbReference type="Gene3D" id="1.10.10.10">
    <property type="entry name" value="Winged helix-like DNA-binding domain superfamily/Winged helix DNA-binding domain"/>
    <property type="match status" value="1"/>
</dbReference>
<evidence type="ECO:0000313" key="9">
    <source>
        <dbReference type="Proteomes" id="UP001073227"/>
    </source>
</evidence>